<dbReference type="EMBL" id="BSXT01003671">
    <property type="protein sequence ID" value="GMF55195.1"/>
    <property type="molecule type" value="Genomic_DNA"/>
</dbReference>
<dbReference type="Proteomes" id="UP001165121">
    <property type="component" value="Unassembled WGS sequence"/>
</dbReference>
<gene>
    <name evidence="2" type="ORF">Pfra01_002319800</name>
</gene>
<dbReference type="OrthoDB" id="6368480at2759"/>
<dbReference type="Gene3D" id="3.30.420.10">
    <property type="entry name" value="Ribonuclease H-like superfamily/Ribonuclease H"/>
    <property type="match status" value="1"/>
</dbReference>
<comment type="caution">
    <text evidence="2">The sequence shown here is derived from an EMBL/GenBank/DDBJ whole genome shotgun (WGS) entry which is preliminary data.</text>
</comment>
<dbReference type="Pfam" id="PF24964">
    <property type="entry name" value="DUF7769"/>
    <property type="match status" value="1"/>
</dbReference>
<evidence type="ECO:0000313" key="2">
    <source>
        <dbReference type="EMBL" id="GMF55195.1"/>
    </source>
</evidence>
<dbReference type="PANTHER" id="PTHR47169:SF2">
    <property type="entry name" value="OS01G0541250 PROTEIN"/>
    <property type="match status" value="1"/>
</dbReference>
<accession>A0A9W6Y856</accession>
<evidence type="ECO:0000259" key="1">
    <source>
        <dbReference type="Pfam" id="PF24964"/>
    </source>
</evidence>
<dbReference type="InterPro" id="IPR056671">
    <property type="entry name" value="DUF7769"/>
</dbReference>
<feature type="domain" description="DUF7769" evidence="1">
    <location>
        <begin position="98"/>
        <end position="147"/>
    </location>
</feature>
<dbReference type="GO" id="GO:0003676">
    <property type="term" value="F:nucleic acid binding"/>
    <property type="evidence" value="ECO:0007669"/>
    <property type="project" value="InterPro"/>
</dbReference>
<dbReference type="InterPro" id="IPR036397">
    <property type="entry name" value="RNaseH_sf"/>
</dbReference>
<protein>
    <submittedName>
        <fullName evidence="2">Unnamed protein product</fullName>
    </submittedName>
</protein>
<organism evidence="2 3">
    <name type="scientific">Phytophthora fragariaefolia</name>
    <dbReference type="NCBI Taxonomy" id="1490495"/>
    <lineage>
        <taxon>Eukaryota</taxon>
        <taxon>Sar</taxon>
        <taxon>Stramenopiles</taxon>
        <taxon>Oomycota</taxon>
        <taxon>Peronosporomycetes</taxon>
        <taxon>Peronosporales</taxon>
        <taxon>Peronosporaceae</taxon>
        <taxon>Phytophthora</taxon>
    </lineage>
</organism>
<sequence length="330" mass="36548">MYYSVPKESQQNRFGETLSVKIAAMQLLLLEIDAIALFDFNDVLSSTSDQELAPVHSCAWHTDRKAAGQSELRFRPFSISPIPEPTSNSTMPRTKNSTTAQRQRIIAGILQLASDGVLAKGAHRAVAAANGIHPSTVSRLWSRAKAEAELTGLYTKDISVTKASYRQMLVTRVLPAICAHWPDNGESIVVQQDNVPARIPQSDAGLLEASTRCGRNVELRCQPPNSPDLNVLDLGLFTAIQARQRLKNPRIIDELIESITESYWELPPETINSAFLRLQDAMVQCIIQRGNNDFKPRHGKNAQLEREGRPPLSIRCSDEAAEYVIIPSVL</sequence>
<reference evidence="2" key="1">
    <citation type="submission" date="2023-04" db="EMBL/GenBank/DDBJ databases">
        <title>Phytophthora fragariaefolia NBRC 109709.</title>
        <authorList>
            <person name="Ichikawa N."/>
            <person name="Sato H."/>
            <person name="Tonouchi N."/>
        </authorList>
    </citation>
    <scope>NUCLEOTIDE SEQUENCE</scope>
    <source>
        <strain evidence="2">NBRC 109709</strain>
    </source>
</reference>
<name>A0A9W6Y856_9STRA</name>
<evidence type="ECO:0000313" key="3">
    <source>
        <dbReference type="Proteomes" id="UP001165121"/>
    </source>
</evidence>
<dbReference type="PANTHER" id="PTHR47169">
    <property type="entry name" value="OS01G0541250 PROTEIN"/>
    <property type="match status" value="1"/>
</dbReference>
<dbReference type="AlphaFoldDB" id="A0A9W6Y856"/>
<keyword evidence="3" id="KW-1185">Reference proteome</keyword>
<proteinExistence type="predicted"/>